<dbReference type="AlphaFoldDB" id="A0A7R8CSK8"/>
<accession>A0A7R8CSK8</accession>
<sequence length="125" mass="14073">MTGSGSKRSTLNTNSFQLVKLRDLFVELELVEGVKELEVKKKTKVAIIVREYLIACGRAPKTQDFSTNDQILVRSKEGFTTTLRLKRSTAMVQDIKIYQERKGGGLSNHHQSHVRGFFCQGICAL</sequence>
<name>A0A7R8CSK8_LEPSM</name>
<dbReference type="Proteomes" id="UP000675881">
    <property type="component" value="Chromosome 4"/>
</dbReference>
<evidence type="ECO:0000313" key="1">
    <source>
        <dbReference type="EMBL" id="CAF2917063.1"/>
    </source>
</evidence>
<dbReference type="EMBL" id="HG994583">
    <property type="protein sequence ID" value="CAF2917063.1"/>
    <property type="molecule type" value="Genomic_DNA"/>
</dbReference>
<proteinExistence type="predicted"/>
<evidence type="ECO:0000313" key="2">
    <source>
        <dbReference type="Proteomes" id="UP000675881"/>
    </source>
</evidence>
<protein>
    <submittedName>
        <fullName evidence="1">(salmon louse) hypothetical protein</fullName>
    </submittedName>
</protein>
<keyword evidence="2" id="KW-1185">Reference proteome</keyword>
<organism evidence="1 2">
    <name type="scientific">Lepeophtheirus salmonis</name>
    <name type="common">Salmon louse</name>
    <name type="synonym">Caligus salmonis</name>
    <dbReference type="NCBI Taxonomy" id="72036"/>
    <lineage>
        <taxon>Eukaryota</taxon>
        <taxon>Metazoa</taxon>
        <taxon>Ecdysozoa</taxon>
        <taxon>Arthropoda</taxon>
        <taxon>Crustacea</taxon>
        <taxon>Multicrustacea</taxon>
        <taxon>Hexanauplia</taxon>
        <taxon>Copepoda</taxon>
        <taxon>Siphonostomatoida</taxon>
        <taxon>Caligidae</taxon>
        <taxon>Lepeophtheirus</taxon>
    </lineage>
</organism>
<reference evidence="1" key="1">
    <citation type="submission" date="2021-02" db="EMBL/GenBank/DDBJ databases">
        <authorList>
            <person name="Bekaert M."/>
        </authorList>
    </citation>
    <scope>NUCLEOTIDE SEQUENCE</scope>
    <source>
        <strain evidence="1">IoA-00</strain>
    </source>
</reference>
<gene>
    <name evidence="1" type="ORF">LSAA_8789</name>
</gene>